<dbReference type="Proteomes" id="UP000724584">
    <property type="component" value="Unassembled WGS sequence"/>
</dbReference>
<name>A0ACB7PJ13_9PEZI</name>
<proteinExistence type="predicted"/>
<keyword evidence="2" id="KW-1185">Reference proteome</keyword>
<sequence length="631" mass="67679">MLHHTLLLTAALAATLGECGSTVFESLATKPAGWTRLGDAPSTQHLKLRIALHQPNEALFERTLYEVSDPAHARYGQHLTRDTLASLLAPRAESTAAVLAWLRGAGVAPGQVHADGEWVNIGVTVSQAAELLEADFGVWGQDGTEVKRVRALRYSVPDEVAPHIRMVAPVVRFGQVRPARSQVFEVVEPPVQPQVKVASAIPPQELDVKACNTSITPECLRALYKIGSYQAKASKNSLFGVAGYLEEWAKYDQLELFSDTYAPYASDTNFTAVGVAGGVNEQGPSEQDDIEANLDIQYAVALSYKAPVTYYSTAGRGPLVPDLDQPDADESSNEPYLDFFSYLLKLPDHELPQTLTTSYGEDEQSVPRPYAEKVCQMIGQLGARGVSILFSSGDTGVGSACQTNDGKNTTRFLPIFPAACPYVTSVGGTRYVQPEQAVSFSSGGFSDIWPRPSYQDSAVSKYLKDHLKGRWEGLYNPEGRGFPDVAAQGVAYHVFSQNKDILVSGTSASAPMFAALISLLNNARLAEGRPPLGFLNPWLYSKEVSRKGALTDIVHGGSTGCTGKDMYSGLPTPFVPYASWNATPGWDPVTGLGTPVFDKLLDLTAPGGKHLQIGVGLGVGINIGVSVGGRD</sequence>
<evidence type="ECO:0000313" key="2">
    <source>
        <dbReference type="Proteomes" id="UP000724584"/>
    </source>
</evidence>
<protein>
    <submittedName>
        <fullName evidence="1">Peptidase S8/S53 domain-containing protein</fullName>
    </submittedName>
</protein>
<comment type="caution">
    <text evidence="1">The sequence shown here is derived from an EMBL/GenBank/DDBJ whole genome shotgun (WGS) entry which is preliminary data.</text>
</comment>
<evidence type="ECO:0000313" key="1">
    <source>
        <dbReference type="EMBL" id="KAH6641025.1"/>
    </source>
</evidence>
<accession>A0ACB7PJ13</accession>
<dbReference type="EMBL" id="JAGIZQ010000002">
    <property type="protein sequence ID" value="KAH6641025.1"/>
    <property type="molecule type" value="Genomic_DNA"/>
</dbReference>
<gene>
    <name evidence="1" type="ORF">F5144DRAFT_120096</name>
</gene>
<reference evidence="1 2" key="1">
    <citation type="journal article" date="2021" name="Nat. Commun.">
        <title>Genetic determinants of endophytism in the Arabidopsis root mycobiome.</title>
        <authorList>
            <person name="Mesny F."/>
            <person name="Miyauchi S."/>
            <person name="Thiergart T."/>
            <person name="Pickel B."/>
            <person name="Atanasova L."/>
            <person name="Karlsson M."/>
            <person name="Huettel B."/>
            <person name="Barry K.W."/>
            <person name="Haridas S."/>
            <person name="Chen C."/>
            <person name="Bauer D."/>
            <person name="Andreopoulos W."/>
            <person name="Pangilinan J."/>
            <person name="LaButti K."/>
            <person name="Riley R."/>
            <person name="Lipzen A."/>
            <person name="Clum A."/>
            <person name="Drula E."/>
            <person name="Henrissat B."/>
            <person name="Kohler A."/>
            <person name="Grigoriev I.V."/>
            <person name="Martin F.M."/>
            <person name="Hacquard S."/>
        </authorList>
    </citation>
    <scope>NUCLEOTIDE SEQUENCE [LARGE SCALE GENOMIC DNA]</scope>
    <source>
        <strain evidence="1 2">MPI-SDFR-AT-0079</strain>
    </source>
</reference>
<organism evidence="1 2">
    <name type="scientific">Chaetomium tenue</name>
    <dbReference type="NCBI Taxonomy" id="1854479"/>
    <lineage>
        <taxon>Eukaryota</taxon>
        <taxon>Fungi</taxon>
        <taxon>Dikarya</taxon>
        <taxon>Ascomycota</taxon>
        <taxon>Pezizomycotina</taxon>
        <taxon>Sordariomycetes</taxon>
        <taxon>Sordariomycetidae</taxon>
        <taxon>Sordariales</taxon>
        <taxon>Chaetomiaceae</taxon>
        <taxon>Chaetomium</taxon>
    </lineage>
</organism>